<accession>A0A5B7IEL4</accession>
<dbReference type="EMBL" id="VSRR010050486">
    <property type="protein sequence ID" value="MPC79194.1"/>
    <property type="molecule type" value="Genomic_DNA"/>
</dbReference>
<reference evidence="2 3" key="1">
    <citation type="submission" date="2019-05" db="EMBL/GenBank/DDBJ databases">
        <title>Another draft genome of Portunus trituberculatus and its Hox gene families provides insights of decapod evolution.</title>
        <authorList>
            <person name="Jeong J.-H."/>
            <person name="Song I."/>
            <person name="Kim S."/>
            <person name="Choi T."/>
            <person name="Kim D."/>
            <person name="Ryu S."/>
            <person name="Kim W."/>
        </authorList>
    </citation>
    <scope>NUCLEOTIDE SEQUENCE [LARGE SCALE GENOMIC DNA]</scope>
    <source>
        <tissue evidence="2">Muscle</tissue>
    </source>
</reference>
<keyword evidence="3" id="KW-1185">Reference proteome</keyword>
<organism evidence="2 3">
    <name type="scientific">Portunus trituberculatus</name>
    <name type="common">Swimming crab</name>
    <name type="synonym">Neptunus trituberculatus</name>
    <dbReference type="NCBI Taxonomy" id="210409"/>
    <lineage>
        <taxon>Eukaryota</taxon>
        <taxon>Metazoa</taxon>
        <taxon>Ecdysozoa</taxon>
        <taxon>Arthropoda</taxon>
        <taxon>Crustacea</taxon>
        <taxon>Multicrustacea</taxon>
        <taxon>Malacostraca</taxon>
        <taxon>Eumalacostraca</taxon>
        <taxon>Eucarida</taxon>
        <taxon>Decapoda</taxon>
        <taxon>Pleocyemata</taxon>
        <taxon>Brachyura</taxon>
        <taxon>Eubrachyura</taxon>
        <taxon>Portunoidea</taxon>
        <taxon>Portunidae</taxon>
        <taxon>Portuninae</taxon>
        <taxon>Portunus</taxon>
    </lineage>
</organism>
<evidence type="ECO:0000313" key="3">
    <source>
        <dbReference type="Proteomes" id="UP000324222"/>
    </source>
</evidence>
<comment type="caution">
    <text evidence="2">The sequence shown here is derived from an EMBL/GenBank/DDBJ whole genome shotgun (WGS) entry which is preliminary data.</text>
</comment>
<evidence type="ECO:0000313" key="2">
    <source>
        <dbReference type="EMBL" id="MPC79194.1"/>
    </source>
</evidence>
<name>A0A5B7IEL4_PORTR</name>
<gene>
    <name evidence="2" type="ORF">E2C01_073708</name>
</gene>
<protein>
    <submittedName>
        <fullName evidence="2">Uncharacterized protein</fullName>
    </submittedName>
</protein>
<sequence>MSFTRKHHGCINQSIPRVLHPPAPHLHHPYTRPPLKQPRRCVCALPPHKLSLCVHYPSPSPCQPSQSPPSHPPRQAGTQHSAAAPSGVHPICET</sequence>
<feature type="compositionally biased region" description="Pro residues" evidence="1">
    <location>
        <begin position="58"/>
        <end position="72"/>
    </location>
</feature>
<proteinExistence type="predicted"/>
<feature type="region of interest" description="Disordered" evidence="1">
    <location>
        <begin position="58"/>
        <end position="94"/>
    </location>
</feature>
<dbReference type="AlphaFoldDB" id="A0A5B7IEL4"/>
<feature type="region of interest" description="Disordered" evidence="1">
    <location>
        <begin position="1"/>
        <end position="36"/>
    </location>
</feature>
<evidence type="ECO:0000256" key="1">
    <source>
        <dbReference type="SAM" id="MobiDB-lite"/>
    </source>
</evidence>
<dbReference type="Proteomes" id="UP000324222">
    <property type="component" value="Unassembled WGS sequence"/>
</dbReference>